<evidence type="ECO:0000256" key="1">
    <source>
        <dbReference type="ARBA" id="ARBA00004651"/>
    </source>
</evidence>
<dbReference type="NCBIfam" id="TIGR00797">
    <property type="entry name" value="matE"/>
    <property type="match status" value="1"/>
</dbReference>
<keyword evidence="7 10" id="KW-1133">Transmembrane helix</keyword>
<dbReference type="GO" id="GO:0015297">
    <property type="term" value="F:antiporter activity"/>
    <property type="evidence" value="ECO:0007669"/>
    <property type="project" value="InterPro"/>
</dbReference>
<reference evidence="11" key="1">
    <citation type="submission" date="2023-02" db="EMBL/GenBank/DDBJ databases">
        <title>Gut commensal Christensenella minuta modulates host metabolism via a new class of secondary bile acids.</title>
        <authorList>
            <person name="Liu C."/>
        </authorList>
    </citation>
    <scope>NUCLEOTIDE SEQUENCE</scope>
    <source>
        <strain evidence="11">CA70</strain>
    </source>
</reference>
<evidence type="ECO:0000256" key="5">
    <source>
        <dbReference type="ARBA" id="ARBA00022475"/>
    </source>
</evidence>
<evidence type="ECO:0000256" key="7">
    <source>
        <dbReference type="ARBA" id="ARBA00022989"/>
    </source>
</evidence>
<protein>
    <recommendedName>
        <fullName evidence="3">Multidrug export protein MepA</fullName>
    </recommendedName>
</protein>
<dbReference type="Pfam" id="PF01554">
    <property type="entry name" value="MatE"/>
    <property type="match status" value="2"/>
</dbReference>
<organism evidence="11">
    <name type="scientific">Christensenella massiliensis</name>
    <dbReference type="NCBI Taxonomy" id="1805714"/>
    <lineage>
        <taxon>Bacteria</taxon>
        <taxon>Bacillati</taxon>
        <taxon>Bacillota</taxon>
        <taxon>Clostridia</taxon>
        <taxon>Christensenellales</taxon>
        <taxon>Christensenellaceae</taxon>
        <taxon>Christensenella</taxon>
    </lineage>
</organism>
<comment type="subcellular location">
    <subcellularLocation>
        <location evidence="1">Cell membrane</location>
        <topology evidence="1">Multi-pass membrane protein</topology>
    </subcellularLocation>
</comment>
<keyword evidence="6 10" id="KW-0812">Transmembrane</keyword>
<evidence type="ECO:0000256" key="10">
    <source>
        <dbReference type="SAM" id="Phobius"/>
    </source>
</evidence>
<keyword evidence="8 10" id="KW-0472">Membrane</keyword>
<evidence type="ECO:0000256" key="3">
    <source>
        <dbReference type="ARBA" id="ARBA00022106"/>
    </source>
</evidence>
<dbReference type="GO" id="GO:0046677">
    <property type="term" value="P:response to antibiotic"/>
    <property type="evidence" value="ECO:0007669"/>
    <property type="project" value="UniProtKB-KW"/>
</dbReference>
<dbReference type="AlphaFoldDB" id="A0AAU8A8J7"/>
<feature type="transmembrane region" description="Helical" evidence="10">
    <location>
        <begin position="236"/>
        <end position="264"/>
    </location>
</feature>
<dbReference type="EMBL" id="CP117826">
    <property type="protein sequence ID" value="XCC62281.1"/>
    <property type="molecule type" value="Genomic_DNA"/>
</dbReference>
<keyword evidence="5" id="KW-1003">Cell membrane</keyword>
<dbReference type="InterPro" id="IPR048279">
    <property type="entry name" value="MdtK-like"/>
</dbReference>
<sequence>MEHTAILNRNIYKTFFQYVSLNILSMLGISLYILADTFFVANGVGADGLVALNLALPIYNLINGTGLLIGIGSATLFSIAAGKGESQPGVRIFTQAFILAVSAGVILTLCGIFLNRPIAEMLGAQGEHIISMTATYLRMLMLFSCAFIVNNLLVAFVRNDGNPRLAMVGMLGSCLFNIVFDYIFVFPLHLGIFGAALATGIAPILSMIILSAHFIRRKNHFKLQKVHFRARELGNIVFTGLPSFITEFSSGIIIFLFNIVIMGIAGDIGVAAYGVVANLALVCIAVFTGIGQGIQPVVSVNYGASRMGNVLRTYLCGVALAFVLSLLFYLAARLFPSEIASLFNSGDNEQLQTLTQNGLTIYFLGFLFAGINIVTTSFFASIARPRPSFLISALRGFALVIPLLFLLSALFGIEGVWMTIPACELLTFMCCIVFIALFFRKHRVSLGHTRLYH</sequence>
<dbReference type="InterPro" id="IPR045070">
    <property type="entry name" value="MATE_MepA-like"/>
</dbReference>
<feature type="transmembrane region" description="Helical" evidence="10">
    <location>
        <begin position="361"/>
        <end position="382"/>
    </location>
</feature>
<evidence type="ECO:0000256" key="2">
    <source>
        <dbReference type="ARBA" id="ARBA00008417"/>
    </source>
</evidence>
<feature type="transmembrane region" description="Helical" evidence="10">
    <location>
        <begin position="92"/>
        <end position="114"/>
    </location>
</feature>
<evidence type="ECO:0000256" key="8">
    <source>
        <dbReference type="ARBA" id="ARBA00023136"/>
    </source>
</evidence>
<evidence type="ECO:0000313" key="11">
    <source>
        <dbReference type="EMBL" id="XCC62281.1"/>
    </source>
</evidence>
<comment type="similarity">
    <text evidence="2">Belongs to the multi antimicrobial extrusion (MATE) (TC 2.A.66.1) family. MepA subfamily.</text>
</comment>
<feature type="transmembrane region" description="Helical" evidence="10">
    <location>
        <begin position="394"/>
        <end position="413"/>
    </location>
</feature>
<feature type="transmembrane region" description="Helical" evidence="10">
    <location>
        <begin position="311"/>
        <end position="332"/>
    </location>
</feature>
<evidence type="ECO:0000256" key="6">
    <source>
        <dbReference type="ARBA" id="ARBA00022692"/>
    </source>
</evidence>
<feature type="transmembrane region" description="Helical" evidence="10">
    <location>
        <begin position="165"/>
        <end position="186"/>
    </location>
</feature>
<feature type="transmembrane region" description="Helical" evidence="10">
    <location>
        <begin position="61"/>
        <end position="80"/>
    </location>
</feature>
<dbReference type="GO" id="GO:0042910">
    <property type="term" value="F:xenobiotic transmembrane transporter activity"/>
    <property type="evidence" value="ECO:0007669"/>
    <property type="project" value="InterPro"/>
</dbReference>
<feature type="transmembrane region" description="Helical" evidence="10">
    <location>
        <begin position="21"/>
        <end position="41"/>
    </location>
</feature>
<evidence type="ECO:0000256" key="9">
    <source>
        <dbReference type="ARBA" id="ARBA00023251"/>
    </source>
</evidence>
<feature type="transmembrane region" description="Helical" evidence="10">
    <location>
        <begin position="134"/>
        <end position="153"/>
    </location>
</feature>
<feature type="transmembrane region" description="Helical" evidence="10">
    <location>
        <begin position="419"/>
        <end position="439"/>
    </location>
</feature>
<dbReference type="GO" id="GO:0005886">
    <property type="term" value="C:plasma membrane"/>
    <property type="evidence" value="ECO:0007669"/>
    <property type="project" value="UniProtKB-SubCell"/>
</dbReference>
<dbReference type="InterPro" id="IPR051327">
    <property type="entry name" value="MATE_MepA_subfamily"/>
</dbReference>
<dbReference type="PANTHER" id="PTHR43823">
    <property type="entry name" value="SPORULATION PROTEIN YKVU"/>
    <property type="match status" value="1"/>
</dbReference>
<feature type="transmembrane region" description="Helical" evidence="10">
    <location>
        <begin position="270"/>
        <end position="290"/>
    </location>
</feature>
<dbReference type="PIRSF" id="PIRSF006603">
    <property type="entry name" value="DinF"/>
    <property type="match status" value="1"/>
</dbReference>
<dbReference type="RefSeq" id="WP_353423473.1">
    <property type="nucleotide sequence ID" value="NZ_CP117826.1"/>
</dbReference>
<evidence type="ECO:0000256" key="4">
    <source>
        <dbReference type="ARBA" id="ARBA00022448"/>
    </source>
</evidence>
<gene>
    <name evidence="11" type="ORF">PUP29_12245</name>
</gene>
<dbReference type="InterPro" id="IPR002528">
    <property type="entry name" value="MATE_fam"/>
</dbReference>
<proteinExistence type="inferred from homology"/>
<feature type="transmembrane region" description="Helical" evidence="10">
    <location>
        <begin position="192"/>
        <end position="215"/>
    </location>
</feature>
<dbReference type="PANTHER" id="PTHR43823:SF3">
    <property type="entry name" value="MULTIDRUG EXPORT PROTEIN MEPA"/>
    <property type="match status" value="1"/>
</dbReference>
<keyword evidence="9" id="KW-0046">Antibiotic resistance</keyword>
<name>A0AAU8A8J7_9FIRM</name>
<keyword evidence="4" id="KW-0813">Transport</keyword>
<accession>A0AAU8A8J7</accession>
<dbReference type="CDD" id="cd13143">
    <property type="entry name" value="MATE_MepA_like"/>
    <property type="match status" value="1"/>
</dbReference>